<protein>
    <recommendedName>
        <fullName evidence="1">Peptidase M13 N-terminal domain-containing protein</fullName>
    </recommendedName>
</protein>
<comment type="caution">
    <text evidence="2">The sequence shown here is derived from an EMBL/GenBank/DDBJ whole genome shotgun (WGS) entry which is preliminary data.</text>
</comment>
<sequence>MYKYVYILIDWEGYLRMVTPTSVHDYILANPVLFVQNMSYMKRVNELLAKTPHRTLINYVIIQYLKSWLPLVGKPHTDVIDVGNMLTFFSCVFNVIGQVKEFLDKSQLYVPTRADRCVALVKSTMPMAVGAMYARAVSSEVCLLERMPLLDPASAE</sequence>
<keyword evidence="3" id="KW-1185">Reference proteome</keyword>
<dbReference type="InterPro" id="IPR008753">
    <property type="entry name" value="Peptidase_M13_N"/>
</dbReference>
<accession>A0A368HBT0</accession>
<dbReference type="OrthoDB" id="5828345at2759"/>
<dbReference type="STRING" id="29170.A0A368HBT0"/>
<evidence type="ECO:0000313" key="3">
    <source>
        <dbReference type="Proteomes" id="UP000252519"/>
    </source>
</evidence>
<dbReference type="Gene3D" id="1.10.1380.10">
    <property type="entry name" value="Neutral endopeptidase , domain2"/>
    <property type="match status" value="1"/>
</dbReference>
<name>A0A368HBT0_ANCCA</name>
<dbReference type="Proteomes" id="UP000252519">
    <property type="component" value="Unassembled WGS sequence"/>
</dbReference>
<feature type="domain" description="Peptidase M13 N-terminal" evidence="1">
    <location>
        <begin position="9"/>
        <end position="136"/>
    </location>
</feature>
<reference evidence="2 3" key="1">
    <citation type="submission" date="2014-10" db="EMBL/GenBank/DDBJ databases">
        <title>Draft genome of the hookworm Ancylostoma caninum.</title>
        <authorList>
            <person name="Mitreva M."/>
        </authorList>
    </citation>
    <scope>NUCLEOTIDE SEQUENCE [LARGE SCALE GENOMIC DNA]</scope>
    <source>
        <strain evidence="2 3">Baltimore</strain>
    </source>
</reference>
<dbReference type="InterPro" id="IPR042089">
    <property type="entry name" value="Peptidase_M13_dom_2"/>
</dbReference>
<dbReference type="EMBL" id="JOJR01000005">
    <property type="protein sequence ID" value="RCN52705.1"/>
    <property type="molecule type" value="Genomic_DNA"/>
</dbReference>
<proteinExistence type="predicted"/>
<evidence type="ECO:0000313" key="2">
    <source>
        <dbReference type="EMBL" id="RCN52705.1"/>
    </source>
</evidence>
<dbReference type="Pfam" id="PF05649">
    <property type="entry name" value="Peptidase_M13_N"/>
    <property type="match status" value="1"/>
</dbReference>
<dbReference type="GO" id="GO:0006508">
    <property type="term" value="P:proteolysis"/>
    <property type="evidence" value="ECO:0007669"/>
    <property type="project" value="InterPro"/>
</dbReference>
<dbReference type="AlphaFoldDB" id="A0A368HBT0"/>
<evidence type="ECO:0000259" key="1">
    <source>
        <dbReference type="Pfam" id="PF05649"/>
    </source>
</evidence>
<dbReference type="SUPFAM" id="SSF55486">
    <property type="entry name" value="Metalloproteases ('zincins'), catalytic domain"/>
    <property type="match status" value="1"/>
</dbReference>
<gene>
    <name evidence="2" type="ORF">ANCCAN_01081</name>
</gene>
<organism evidence="2 3">
    <name type="scientific">Ancylostoma caninum</name>
    <name type="common">Dog hookworm</name>
    <dbReference type="NCBI Taxonomy" id="29170"/>
    <lineage>
        <taxon>Eukaryota</taxon>
        <taxon>Metazoa</taxon>
        <taxon>Ecdysozoa</taxon>
        <taxon>Nematoda</taxon>
        <taxon>Chromadorea</taxon>
        <taxon>Rhabditida</taxon>
        <taxon>Rhabditina</taxon>
        <taxon>Rhabditomorpha</taxon>
        <taxon>Strongyloidea</taxon>
        <taxon>Ancylostomatidae</taxon>
        <taxon>Ancylostomatinae</taxon>
        <taxon>Ancylostoma</taxon>
    </lineage>
</organism>